<dbReference type="PANTHER" id="PTHR43818:SF5">
    <property type="entry name" value="OXIDOREDUCTASE FAMILY PROTEIN"/>
    <property type="match status" value="1"/>
</dbReference>
<dbReference type="OrthoDB" id="106459at2"/>
<evidence type="ECO:0000313" key="3">
    <source>
        <dbReference type="Proteomes" id="UP000238701"/>
    </source>
</evidence>
<evidence type="ECO:0000259" key="1">
    <source>
        <dbReference type="Pfam" id="PF01408"/>
    </source>
</evidence>
<dbReference type="SUPFAM" id="SSF55347">
    <property type="entry name" value="Glyceraldehyde-3-phosphate dehydrogenase-like, C-terminal domain"/>
    <property type="match status" value="1"/>
</dbReference>
<dbReference type="Pfam" id="PF01408">
    <property type="entry name" value="GFO_IDH_MocA"/>
    <property type="match status" value="1"/>
</dbReference>
<dbReference type="PROSITE" id="PS51318">
    <property type="entry name" value="TAT"/>
    <property type="match status" value="1"/>
</dbReference>
<evidence type="ECO:0000313" key="2">
    <source>
        <dbReference type="EMBL" id="SPF38389.1"/>
    </source>
</evidence>
<dbReference type="InterPro" id="IPR006311">
    <property type="entry name" value="TAT_signal"/>
</dbReference>
<dbReference type="InterPro" id="IPR050463">
    <property type="entry name" value="Gfo/Idh/MocA_oxidrdct_glycsds"/>
</dbReference>
<dbReference type="Gene3D" id="3.30.360.10">
    <property type="entry name" value="Dihydrodipicolinate Reductase, domain 2"/>
    <property type="match status" value="1"/>
</dbReference>
<dbReference type="InterPro" id="IPR036291">
    <property type="entry name" value="NAD(P)-bd_dom_sf"/>
</dbReference>
<dbReference type="Proteomes" id="UP000238701">
    <property type="component" value="Unassembled WGS sequence"/>
</dbReference>
<dbReference type="Gene3D" id="3.40.50.720">
    <property type="entry name" value="NAD(P)-binding Rossmann-like Domain"/>
    <property type="match status" value="1"/>
</dbReference>
<dbReference type="NCBIfam" id="TIGR01409">
    <property type="entry name" value="TAT_signal_seq"/>
    <property type="match status" value="1"/>
</dbReference>
<protein>
    <submittedName>
        <fullName evidence="2">Oxidoreductase</fullName>
    </submittedName>
</protein>
<accession>A0A2U3KFF1</accession>
<dbReference type="InterPro" id="IPR019546">
    <property type="entry name" value="TAT_signal_bac_arc"/>
</dbReference>
<organism evidence="2 3">
    <name type="scientific">Candidatus Sulfotelmatobacter kueseliae</name>
    <dbReference type="NCBI Taxonomy" id="2042962"/>
    <lineage>
        <taxon>Bacteria</taxon>
        <taxon>Pseudomonadati</taxon>
        <taxon>Acidobacteriota</taxon>
        <taxon>Terriglobia</taxon>
        <taxon>Terriglobales</taxon>
        <taxon>Candidatus Korobacteraceae</taxon>
        <taxon>Candidatus Sulfotelmatobacter</taxon>
    </lineage>
</organism>
<dbReference type="InterPro" id="IPR000683">
    <property type="entry name" value="Gfo/Idh/MocA-like_OxRdtase_N"/>
</dbReference>
<gene>
    <name evidence="2" type="ORF">SBA1_20089</name>
</gene>
<dbReference type="GO" id="GO:0000166">
    <property type="term" value="F:nucleotide binding"/>
    <property type="evidence" value="ECO:0007669"/>
    <property type="project" value="InterPro"/>
</dbReference>
<proteinExistence type="predicted"/>
<feature type="domain" description="Gfo/Idh/MocA-like oxidoreductase N-terminal" evidence="1">
    <location>
        <begin position="44"/>
        <end position="164"/>
    </location>
</feature>
<reference evidence="3" key="1">
    <citation type="submission" date="2018-02" db="EMBL/GenBank/DDBJ databases">
        <authorList>
            <person name="Hausmann B."/>
        </authorList>
    </citation>
    <scope>NUCLEOTIDE SEQUENCE [LARGE SCALE GENOMIC DNA]</scope>
    <source>
        <strain evidence="3">Peat soil MAG SbA1</strain>
    </source>
</reference>
<dbReference type="PANTHER" id="PTHR43818">
    <property type="entry name" value="BCDNA.GH03377"/>
    <property type="match status" value="1"/>
</dbReference>
<sequence length="447" mass="49834">MKRRISRRAFLQGSAAAAGGLLVSKTILLEAAPLPRMVAPSDRIRFGMIGIGMQGSGLLPAAITLPGIECVAAADLYDGRHTLAKELTGNASLPTTRHYQELLDRKDIDCIIAAVPDHWHRRVVVDACNAGKDIYCEKPMSHTVADGLAMVEAAQKNNRIVQIGSQRVSSQLCAKANEMYKSGAIGDVEMVELTYGRNDPTGAWEYPPPTDLSPDTLDWDTWLNDAPKIPFNKLHFARWRCWRAYGTGVAGDLMVHLLSGMMRTLGWNEIPRSATALGGIFRFNDGRDMPDFHTVLFDYHGIPVYVRLDLGCDTPETARFMGPKGLLEAGEFDLKYSPQAGVDTDPSYYAYSFPAKMREEYFKQWHEEHDPPLGKEPVHDDVVYKGHDWDDVKPHQQTFFQAVRSRKPVTEDAVFGNNAAIACHMANESYFRKKAVTWDEASKTLKS</sequence>
<dbReference type="EMBL" id="OMOD01000111">
    <property type="protein sequence ID" value="SPF38389.1"/>
    <property type="molecule type" value="Genomic_DNA"/>
</dbReference>
<dbReference type="AlphaFoldDB" id="A0A2U3KFF1"/>
<name>A0A2U3KFF1_9BACT</name>
<dbReference type="SUPFAM" id="SSF51735">
    <property type="entry name" value="NAD(P)-binding Rossmann-fold domains"/>
    <property type="match status" value="1"/>
</dbReference>